<dbReference type="CDD" id="cd07560">
    <property type="entry name" value="Peptidase_S41_CPP"/>
    <property type="match status" value="1"/>
</dbReference>
<evidence type="ECO:0000256" key="4">
    <source>
        <dbReference type="ARBA" id="ARBA00022825"/>
    </source>
</evidence>
<dbReference type="GO" id="GO:0004175">
    <property type="term" value="F:endopeptidase activity"/>
    <property type="evidence" value="ECO:0007669"/>
    <property type="project" value="TreeGrafter"/>
</dbReference>
<comment type="caution">
    <text evidence="8">The sequence shown here is derived from an EMBL/GenBank/DDBJ whole genome shotgun (WGS) entry which is preliminary data.</text>
</comment>
<dbReference type="InterPro" id="IPR029045">
    <property type="entry name" value="ClpP/crotonase-like_dom_sf"/>
</dbReference>
<dbReference type="SMART" id="SM00228">
    <property type="entry name" value="PDZ"/>
    <property type="match status" value="1"/>
</dbReference>
<dbReference type="AlphaFoldDB" id="A0A1G2JC00"/>
<dbReference type="PANTHER" id="PTHR32060:SF30">
    <property type="entry name" value="CARBOXY-TERMINAL PROCESSING PROTEASE CTPA"/>
    <property type="match status" value="1"/>
</dbReference>
<keyword evidence="4 5" id="KW-0720">Serine protease</keyword>
<organism evidence="8 9">
    <name type="scientific">Candidatus Staskawiczbacteria bacterium RIFOXYC1_FULL_38_18</name>
    <dbReference type="NCBI Taxonomy" id="1802229"/>
    <lineage>
        <taxon>Bacteria</taxon>
        <taxon>Candidatus Staskawicziibacteriota</taxon>
    </lineage>
</organism>
<dbReference type="GO" id="GO:0030288">
    <property type="term" value="C:outer membrane-bounded periplasmic space"/>
    <property type="evidence" value="ECO:0007669"/>
    <property type="project" value="TreeGrafter"/>
</dbReference>
<evidence type="ECO:0000256" key="5">
    <source>
        <dbReference type="RuleBase" id="RU004404"/>
    </source>
</evidence>
<dbReference type="InterPro" id="IPR055210">
    <property type="entry name" value="CtpA/B_N"/>
</dbReference>
<dbReference type="GO" id="GO:0006508">
    <property type="term" value="P:proteolysis"/>
    <property type="evidence" value="ECO:0007669"/>
    <property type="project" value="UniProtKB-KW"/>
</dbReference>
<keyword evidence="2 5" id="KW-0645">Protease</keyword>
<dbReference type="InterPro" id="IPR004447">
    <property type="entry name" value="Peptidase_S41A"/>
</dbReference>
<dbReference type="STRING" id="1802229.A2401_01190"/>
<protein>
    <recommendedName>
        <fullName evidence="7">PDZ domain-containing protein</fullName>
    </recommendedName>
</protein>
<dbReference type="SUPFAM" id="SSF52096">
    <property type="entry name" value="ClpP/crotonase"/>
    <property type="match status" value="1"/>
</dbReference>
<dbReference type="GO" id="GO:0008236">
    <property type="term" value="F:serine-type peptidase activity"/>
    <property type="evidence" value="ECO:0007669"/>
    <property type="project" value="UniProtKB-KW"/>
</dbReference>
<dbReference type="InterPro" id="IPR001478">
    <property type="entry name" value="PDZ"/>
</dbReference>
<dbReference type="NCBIfam" id="TIGR00225">
    <property type="entry name" value="prc"/>
    <property type="match status" value="1"/>
</dbReference>
<keyword evidence="6" id="KW-0812">Transmembrane</keyword>
<feature type="domain" description="PDZ" evidence="7">
    <location>
        <begin position="95"/>
        <end position="169"/>
    </location>
</feature>
<reference evidence="8 9" key="1">
    <citation type="journal article" date="2016" name="Nat. Commun.">
        <title>Thousands of microbial genomes shed light on interconnected biogeochemical processes in an aquifer system.</title>
        <authorList>
            <person name="Anantharaman K."/>
            <person name="Brown C.T."/>
            <person name="Hug L.A."/>
            <person name="Sharon I."/>
            <person name="Castelle C.J."/>
            <person name="Probst A.J."/>
            <person name="Thomas B.C."/>
            <person name="Singh A."/>
            <person name="Wilkins M.J."/>
            <person name="Karaoz U."/>
            <person name="Brodie E.L."/>
            <person name="Williams K.H."/>
            <person name="Hubbard S.S."/>
            <person name="Banfield J.F."/>
        </authorList>
    </citation>
    <scope>NUCLEOTIDE SEQUENCE [LARGE SCALE GENOMIC DNA]</scope>
</reference>
<dbReference type="InterPro" id="IPR005151">
    <property type="entry name" value="Tail-specific_protease"/>
</dbReference>
<evidence type="ECO:0000256" key="6">
    <source>
        <dbReference type="SAM" id="Phobius"/>
    </source>
</evidence>
<evidence type="ECO:0000256" key="1">
    <source>
        <dbReference type="ARBA" id="ARBA00009179"/>
    </source>
</evidence>
<keyword evidence="3 5" id="KW-0378">Hydrolase</keyword>
<dbReference type="Pfam" id="PF00595">
    <property type="entry name" value="PDZ"/>
    <property type="match status" value="1"/>
</dbReference>
<dbReference type="Pfam" id="PF03572">
    <property type="entry name" value="Peptidase_S41"/>
    <property type="match status" value="1"/>
</dbReference>
<dbReference type="Proteomes" id="UP000177751">
    <property type="component" value="Unassembled WGS sequence"/>
</dbReference>
<accession>A0A1G2JC00</accession>
<evidence type="ECO:0000313" key="9">
    <source>
        <dbReference type="Proteomes" id="UP000177751"/>
    </source>
</evidence>
<dbReference type="Gene3D" id="3.90.226.10">
    <property type="entry name" value="2-enoyl-CoA Hydratase, Chain A, domain 1"/>
    <property type="match status" value="1"/>
</dbReference>
<dbReference type="CDD" id="cd06782">
    <property type="entry name" value="cpPDZ_CPP-like"/>
    <property type="match status" value="1"/>
</dbReference>
<evidence type="ECO:0000256" key="2">
    <source>
        <dbReference type="ARBA" id="ARBA00022670"/>
    </source>
</evidence>
<name>A0A1G2JC00_9BACT</name>
<dbReference type="EMBL" id="MHPP01000014">
    <property type="protein sequence ID" value="OGZ84645.1"/>
    <property type="molecule type" value="Genomic_DNA"/>
</dbReference>
<comment type="similarity">
    <text evidence="1 5">Belongs to the peptidase S41A family.</text>
</comment>
<sequence>MISITPKKIIITTMVIACAGGVFVGGAFFGRKMTYQVPQSGTIDFSLFWDSYNKLQQNFFDPSKIDSQKIIYGAIEGMAKSLDDPYTSFFNPEEAQKFMQDLSGSFEGIGAEIGIKKEQLTIVAPLEGSPAQASGIKAGDVIIKIDNTEASDLTTDEAVGLIRGAKGTVVTLTIFRTGWSAAKDFKITRDTIIVHPAKWSLKNGNVAYIQITQFDENLVADFQKTVAEILQSPAEKIVLDLRNNPGGYLEVAQNIAGWFLEKGQIVTIEDFGGKKEQQLYKSDGTAELLGYPIVVLINEGSASASEILAGSIRDNKGAKLIGTKSFGKGSVQEILDLRGGSFLKITIAKWLTPKGASISEVGLSPDVKVDITDEDVEQDKDPQLDKALEIVKSIPTGK</sequence>
<proteinExistence type="inferred from homology"/>
<dbReference type="Gene3D" id="3.30.750.44">
    <property type="match status" value="1"/>
</dbReference>
<evidence type="ECO:0000259" key="7">
    <source>
        <dbReference type="PROSITE" id="PS50106"/>
    </source>
</evidence>
<dbReference type="InterPro" id="IPR036034">
    <property type="entry name" value="PDZ_sf"/>
</dbReference>
<feature type="transmembrane region" description="Helical" evidence="6">
    <location>
        <begin position="9"/>
        <end position="30"/>
    </location>
</feature>
<evidence type="ECO:0000313" key="8">
    <source>
        <dbReference type="EMBL" id="OGZ84645.1"/>
    </source>
</evidence>
<dbReference type="Pfam" id="PF22694">
    <property type="entry name" value="CtpB_N-like"/>
    <property type="match status" value="1"/>
</dbReference>
<dbReference type="SUPFAM" id="SSF50156">
    <property type="entry name" value="PDZ domain-like"/>
    <property type="match status" value="1"/>
</dbReference>
<keyword evidence="6" id="KW-0472">Membrane</keyword>
<gene>
    <name evidence="8" type="ORF">A2401_01190</name>
</gene>
<dbReference type="GO" id="GO:0007165">
    <property type="term" value="P:signal transduction"/>
    <property type="evidence" value="ECO:0007669"/>
    <property type="project" value="TreeGrafter"/>
</dbReference>
<keyword evidence="6" id="KW-1133">Transmembrane helix</keyword>
<dbReference type="FunFam" id="2.30.42.10:FF:000063">
    <property type="entry name" value="Peptidase, S41 family"/>
    <property type="match status" value="1"/>
</dbReference>
<dbReference type="PANTHER" id="PTHR32060">
    <property type="entry name" value="TAIL-SPECIFIC PROTEASE"/>
    <property type="match status" value="1"/>
</dbReference>
<dbReference type="SMART" id="SM00245">
    <property type="entry name" value="TSPc"/>
    <property type="match status" value="1"/>
</dbReference>
<dbReference type="PROSITE" id="PS50106">
    <property type="entry name" value="PDZ"/>
    <property type="match status" value="1"/>
</dbReference>
<dbReference type="Gene3D" id="2.30.42.10">
    <property type="match status" value="1"/>
</dbReference>
<evidence type="ECO:0000256" key="3">
    <source>
        <dbReference type="ARBA" id="ARBA00022801"/>
    </source>
</evidence>